<dbReference type="EMBL" id="SRLO01026706">
    <property type="protein sequence ID" value="TNN21644.1"/>
    <property type="molecule type" value="Genomic_DNA"/>
</dbReference>
<proteinExistence type="predicted"/>
<gene>
    <name evidence="2" type="ORF">EYF80_068244</name>
</gene>
<feature type="region of interest" description="Disordered" evidence="1">
    <location>
        <begin position="1"/>
        <end position="26"/>
    </location>
</feature>
<protein>
    <submittedName>
        <fullName evidence="2">Uncharacterized protein</fullName>
    </submittedName>
</protein>
<accession>A0A4Z2DYL9</accession>
<evidence type="ECO:0000256" key="1">
    <source>
        <dbReference type="SAM" id="MobiDB-lite"/>
    </source>
</evidence>
<evidence type="ECO:0000313" key="2">
    <source>
        <dbReference type="EMBL" id="TNN21644.1"/>
    </source>
</evidence>
<evidence type="ECO:0000313" key="3">
    <source>
        <dbReference type="Proteomes" id="UP000314294"/>
    </source>
</evidence>
<reference evidence="2 3" key="1">
    <citation type="submission" date="2019-03" db="EMBL/GenBank/DDBJ databases">
        <title>First draft genome of Liparis tanakae, snailfish: a comprehensive survey of snailfish specific genes.</title>
        <authorList>
            <person name="Kim W."/>
            <person name="Song I."/>
            <person name="Jeong J.-H."/>
            <person name="Kim D."/>
            <person name="Kim S."/>
            <person name="Ryu S."/>
            <person name="Song J.Y."/>
            <person name="Lee S.K."/>
        </authorList>
    </citation>
    <scope>NUCLEOTIDE SEQUENCE [LARGE SCALE GENOMIC DNA]</scope>
    <source>
        <tissue evidence="2">Muscle</tissue>
    </source>
</reference>
<keyword evidence="3" id="KW-1185">Reference proteome</keyword>
<name>A0A4Z2DYL9_9TELE</name>
<dbReference type="Proteomes" id="UP000314294">
    <property type="component" value="Unassembled WGS sequence"/>
</dbReference>
<organism evidence="2 3">
    <name type="scientific">Liparis tanakae</name>
    <name type="common">Tanaka's snailfish</name>
    <dbReference type="NCBI Taxonomy" id="230148"/>
    <lineage>
        <taxon>Eukaryota</taxon>
        <taxon>Metazoa</taxon>
        <taxon>Chordata</taxon>
        <taxon>Craniata</taxon>
        <taxon>Vertebrata</taxon>
        <taxon>Euteleostomi</taxon>
        <taxon>Actinopterygii</taxon>
        <taxon>Neopterygii</taxon>
        <taxon>Teleostei</taxon>
        <taxon>Neoteleostei</taxon>
        <taxon>Acanthomorphata</taxon>
        <taxon>Eupercaria</taxon>
        <taxon>Perciformes</taxon>
        <taxon>Cottioidei</taxon>
        <taxon>Cottales</taxon>
        <taxon>Liparidae</taxon>
        <taxon>Liparis</taxon>
    </lineage>
</organism>
<dbReference type="AlphaFoldDB" id="A0A4Z2DYL9"/>
<sequence length="166" mass="19060">MTDDPEPWGFRGGLSGEFQVTDTGPKSQDRDSCACRVHLEHAVCLDLQRMLPCHGNRDLFRHPPATAVYSIRPHRAEDAVRMLVRRRDTLKEINVSCIDVHFFSSWRCKGFGGSCRAQERARRPRRCSRHSSVMGKNRVPTVMENLEKSWNFKMGIYRPGKVMGKT</sequence>
<comment type="caution">
    <text evidence="2">The sequence shown here is derived from an EMBL/GenBank/DDBJ whole genome shotgun (WGS) entry which is preliminary data.</text>
</comment>